<evidence type="ECO:0000256" key="1">
    <source>
        <dbReference type="SAM" id="MobiDB-lite"/>
    </source>
</evidence>
<organism evidence="2 3">
    <name type="scientific">Argiope bruennichi</name>
    <name type="common">Wasp spider</name>
    <name type="synonym">Aranea bruennichi</name>
    <dbReference type="NCBI Taxonomy" id="94029"/>
    <lineage>
        <taxon>Eukaryota</taxon>
        <taxon>Metazoa</taxon>
        <taxon>Ecdysozoa</taxon>
        <taxon>Arthropoda</taxon>
        <taxon>Chelicerata</taxon>
        <taxon>Arachnida</taxon>
        <taxon>Araneae</taxon>
        <taxon>Araneomorphae</taxon>
        <taxon>Entelegynae</taxon>
        <taxon>Araneoidea</taxon>
        <taxon>Araneidae</taxon>
        <taxon>Argiope</taxon>
    </lineage>
</organism>
<evidence type="ECO:0000313" key="2">
    <source>
        <dbReference type="EMBL" id="KAF8764739.1"/>
    </source>
</evidence>
<protein>
    <submittedName>
        <fullName evidence="2">Uncharacterized protein</fullName>
    </submittedName>
</protein>
<dbReference type="Proteomes" id="UP000807504">
    <property type="component" value="Unassembled WGS sequence"/>
</dbReference>
<sequence length="188" mass="20238">MNKDTRGVRWVGDNTSPNKQGRDTMAGRVGVTPGTLMRVVNWRNYSLVRKALGYCRLTVPSVWHTHKVRVTYASIWPYSALSRLPSDVSSLIKYVGTQAYSHRARGTVEIVTAAGGAGGYGHGVNAGAATAAGAKAGGAGEVTPYALLLKLFVYRCSWMVGNDIVNFSDWENVRDGAPGYGISTVLRE</sequence>
<comment type="caution">
    <text evidence="2">The sequence shown here is derived from an EMBL/GenBank/DDBJ whole genome shotgun (WGS) entry which is preliminary data.</text>
</comment>
<dbReference type="EMBL" id="JABXBU010002231">
    <property type="protein sequence ID" value="KAF8764739.1"/>
    <property type="molecule type" value="Genomic_DNA"/>
</dbReference>
<name>A0A8T0E3A3_ARGBR</name>
<accession>A0A8T0E3A3</accession>
<keyword evidence="3" id="KW-1185">Reference proteome</keyword>
<dbReference type="AlphaFoldDB" id="A0A8T0E3A3"/>
<reference evidence="2" key="1">
    <citation type="journal article" date="2020" name="bioRxiv">
        <title>Chromosome-level reference genome of the European wasp spider Argiope bruennichi: a resource for studies on range expansion and evolutionary adaptation.</title>
        <authorList>
            <person name="Sheffer M.M."/>
            <person name="Hoppe A."/>
            <person name="Krehenwinkel H."/>
            <person name="Uhl G."/>
            <person name="Kuss A.W."/>
            <person name="Jensen L."/>
            <person name="Jensen C."/>
            <person name="Gillespie R.G."/>
            <person name="Hoff K.J."/>
            <person name="Prost S."/>
        </authorList>
    </citation>
    <scope>NUCLEOTIDE SEQUENCE</scope>
</reference>
<evidence type="ECO:0000313" key="3">
    <source>
        <dbReference type="Proteomes" id="UP000807504"/>
    </source>
</evidence>
<feature type="region of interest" description="Disordered" evidence="1">
    <location>
        <begin position="1"/>
        <end position="24"/>
    </location>
</feature>
<proteinExistence type="predicted"/>
<gene>
    <name evidence="2" type="ORF">HNY73_022788</name>
</gene>
<reference evidence="2" key="2">
    <citation type="submission" date="2020-06" db="EMBL/GenBank/DDBJ databases">
        <authorList>
            <person name="Sheffer M."/>
        </authorList>
    </citation>
    <scope>NUCLEOTIDE SEQUENCE</scope>
</reference>